<feature type="domain" description="FecR N-terminal" evidence="3">
    <location>
        <begin position="19"/>
        <end position="55"/>
    </location>
</feature>
<evidence type="ECO:0000259" key="2">
    <source>
        <dbReference type="Pfam" id="PF04773"/>
    </source>
</evidence>
<dbReference type="PANTHER" id="PTHR30273">
    <property type="entry name" value="PERIPLASMIC SIGNAL SENSOR AND SIGMA FACTOR ACTIVATOR FECR-RELATED"/>
    <property type="match status" value="1"/>
</dbReference>
<gene>
    <name evidence="4" type="ORF">QNA12_16425</name>
</gene>
<feature type="transmembrane region" description="Helical" evidence="1">
    <location>
        <begin position="96"/>
        <end position="114"/>
    </location>
</feature>
<keyword evidence="5" id="KW-1185">Reference proteome</keyword>
<name>A0ABZ2G9H7_9GAMM</name>
<protein>
    <submittedName>
        <fullName evidence="4">FecR domain-containing protein</fullName>
    </submittedName>
</protein>
<dbReference type="Proteomes" id="UP001379444">
    <property type="component" value="Chromosome"/>
</dbReference>
<evidence type="ECO:0000313" key="5">
    <source>
        <dbReference type="Proteomes" id="UP001379444"/>
    </source>
</evidence>
<dbReference type="Gene3D" id="2.60.120.1440">
    <property type="match status" value="1"/>
</dbReference>
<accession>A0ABZ2G9H7</accession>
<proteinExistence type="predicted"/>
<dbReference type="Pfam" id="PF04773">
    <property type="entry name" value="FecR"/>
    <property type="match status" value="1"/>
</dbReference>
<sequence length="336" mass="37692">MAPNNFHTSSEDDALETKAIYWLVRLTSGEITQGELKKFNQWRCSNPRHEAALTSALNLWLQIGKPLEAHQRAMLLRSYPSTGYGRRFASLPPRRLISIGFLLLISLMGCYQWMNYWRFSYATRLGEFREVSLNDGSRMWLNTDSAANVDVSAFHRHVMLARGEAFFDVKHDEKIPFTVNAGSGYIRVLGTAFAVKIEGKNTVITSQNGKVSITANAQKTVEIGADQSAVINSAKNTLAVSNVDARSELAWQKGLLIFENSTLHDIVKTLKRYDRKVIYLSPSLSDKFRLSASINTANIDGWFDQLEKVLPIQVRRLGPIIWVQATSAYDAPTAGM</sequence>
<dbReference type="EMBL" id="CP125967">
    <property type="protein sequence ID" value="WWO38077.1"/>
    <property type="molecule type" value="Genomic_DNA"/>
</dbReference>
<dbReference type="RefSeq" id="WP_264497873.1">
    <property type="nucleotide sequence ID" value="NZ_CP109947.1"/>
</dbReference>
<organism evidence="4 5">
    <name type="scientific">Pectobacterium cacticida</name>
    <dbReference type="NCBI Taxonomy" id="69221"/>
    <lineage>
        <taxon>Bacteria</taxon>
        <taxon>Pseudomonadati</taxon>
        <taxon>Pseudomonadota</taxon>
        <taxon>Gammaproteobacteria</taxon>
        <taxon>Enterobacterales</taxon>
        <taxon>Pectobacteriaceae</taxon>
        <taxon>Pectobacterium</taxon>
    </lineage>
</organism>
<dbReference type="Gene3D" id="3.55.50.30">
    <property type="match status" value="1"/>
</dbReference>
<evidence type="ECO:0000313" key="4">
    <source>
        <dbReference type="EMBL" id="WWO38077.1"/>
    </source>
</evidence>
<feature type="domain" description="FecR protein" evidence="2">
    <location>
        <begin position="121"/>
        <end position="211"/>
    </location>
</feature>
<dbReference type="Pfam" id="PF16220">
    <property type="entry name" value="DUF4880"/>
    <property type="match status" value="1"/>
</dbReference>
<dbReference type="PIRSF" id="PIRSF018266">
    <property type="entry name" value="FecR"/>
    <property type="match status" value="1"/>
</dbReference>
<evidence type="ECO:0000259" key="3">
    <source>
        <dbReference type="Pfam" id="PF16220"/>
    </source>
</evidence>
<evidence type="ECO:0000256" key="1">
    <source>
        <dbReference type="SAM" id="Phobius"/>
    </source>
</evidence>
<dbReference type="InterPro" id="IPR012373">
    <property type="entry name" value="Ferrdict_sens_TM"/>
</dbReference>
<keyword evidence="1" id="KW-0472">Membrane</keyword>
<dbReference type="InterPro" id="IPR032623">
    <property type="entry name" value="FecR_N"/>
</dbReference>
<dbReference type="PANTHER" id="PTHR30273:SF2">
    <property type="entry name" value="PROTEIN FECR"/>
    <property type="match status" value="1"/>
</dbReference>
<dbReference type="InterPro" id="IPR006860">
    <property type="entry name" value="FecR"/>
</dbReference>
<reference evidence="4 5" key="1">
    <citation type="journal article" date="2024" name="Front. Plant Sci.">
        <title>Comprehensive phenomic and genomic studies of the species, Pectobacterium cacticida and proposal for reclassification as Alcorniella cacticida comb. nov.</title>
        <authorList>
            <person name="Jonca J."/>
            <person name="Pirhonen M."/>
            <person name="Waleron M.M."/>
            <person name="Gawor J."/>
            <person name="Mrozik A."/>
            <person name="Smoktunowicz M."/>
            <person name="Waleron K."/>
            <person name="Waleron M."/>
        </authorList>
    </citation>
    <scope>NUCLEOTIDE SEQUENCE [LARGE SCALE GENOMIC DNA]</scope>
    <source>
        <strain evidence="4 5">DPMP6</strain>
    </source>
</reference>
<keyword evidence="1" id="KW-0812">Transmembrane</keyword>
<keyword evidence="1" id="KW-1133">Transmembrane helix</keyword>